<organism evidence="3">
    <name type="scientific">Absidia glauca</name>
    <name type="common">Pin mould</name>
    <dbReference type="NCBI Taxonomy" id="4829"/>
    <lineage>
        <taxon>Eukaryota</taxon>
        <taxon>Fungi</taxon>
        <taxon>Fungi incertae sedis</taxon>
        <taxon>Mucoromycota</taxon>
        <taxon>Mucoromycotina</taxon>
        <taxon>Mucoromycetes</taxon>
        <taxon>Mucorales</taxon>
        <taxon>Cunninghamellaceae</taxon>
        <taxon>Absidia</taxon>
    </lineage>
</organism>
<feature type="region of interest" description="Disordered" evidence="2">
    <location>
        <begin position="167"/>
        <end position="218"/>
    </location>
</feature>
<evidence type="ECO:0000313" key="3">
    <source>
        <dbReference type="EMBL" id="SAL94735.1"/>
    </source>
</evidence>
<feature type="coiled-coil region" evidence="1">
    <location>
        <begin position="244"/>
        <end position="271"/>
    </location>
</feature>
<name>A0A163IPX4_ABSGL</name>
<dbReference type="OrthoDB" id="2246324at2759"/>
<gene>
    <name evidence="3" type="primary">ABSGL_00021.1 scaffold 100</name>
</gene>
<accession>A0A163IPX4</accession>
<evidence type="ECO:0000313" key="4">
    <source>
        <dbReference type="Proteomes" id="UP000078561"/>
    </source>
</evidence>
<dbReference type="OMA" id="NEEDHPK"/>
<keyword evidence="1" id="KW-0175">Coiled coil</keyword>
<sequence length="316" mass="36626">VASKVRFETIDRFVDVFEMVLYQHKLTQDDNWEACLISSLQHSIEKMTWFKMQLMDKHLTWAAAKSILKKQYGGDHSLSWYLEKLTSMTASRHENPAKFVEKFCTVLRGAAVEDSVGFGSILIKALANHSDLVKQVKATYASTDATHRPVFNVAYIARVVPLLYIDNSNDNEEDHPKKRQRNNGQGHQRPQQRSNNNGSNHHHNKNGHHGNGNGKHNFVMKSNNCRHCHQPWKHGHHCKEFFQNKQRQADNDTLRARMAVLEQRLETQEVADAMRKIDLGECKLKSRMAKIKDEEERLTLSTYYTTVKHANYNLRH</sequence>
<evidence type="ECO:0000256" key="1">
    <source>
        <dbReference type="SAM" id="Coils"/>
    </source>
</evidence>
<keyword evidence="4" id="KW-1185">Reference proteome</keyword>
<evidence type="ECO:0000256" key="2">
    <source>
        <dbReference type="SAM" id="MobiDB-lite"/>
    </source>
</evidence>
<dbReference type="Proteomes" id="UP000078561">
    <property type="component" value="Unassembled WGS sequence"/>
</dbReference>
<dbReference type="EMBL" id="LT549923">
    <property type="protein sequence ID" value="SAL94735.1"/>
    <property type="molecule type" value="Genomic_DNA"/>
</dbReference>
<feature type="compositionally biased region" description="Polar residues" evidence="2">
    <location>
        <begin position="182"/>
        <end position="193"/>
    </location>
</feature>
<proteinExistence type="predicted"/>
<dbReference type="InParanoid" id="A0A163IPX4"/>
<feature type="non-terminal residue" evidence="3">
    <location>
        <position position="1"/>
    </location>
</feature>
<protein>
    <recommendedName>
        <fullName evidence="5">Retrotransposon gag domain-containing protein</fullName>
    </recommendedName>
</protein>
<dbReference type="STRING" id="4829.A0A163IPX4"/>
<evidence type="ECO:0008006" key="5">
    <source>
        <dbReference type="Google" id="ProtNLM"/>
    </source>
</evidence>
<reference evidence="3" key="1">
    <citation type="submission" date="2016-04" db="EMBL/GenBank/DDBJ databases">
        <authorList>
            <person name="Evans L.H."/>
            <person name="Alamgir A."/>
            <person name="Owens N."/>
            <person name="Weber N.D."/>
            <person name="Virtaneva K."/>
            <person name="Barbian K."/>
            <person name="Babar A."/>
            <person name="Rosenke K."/>
        </authorList>
    </citation>
    <scope>NUCLEOTIDE SEQUENCE [LARGE SCALE GENOMIC DNA]</scope>
    <source>
        <strain evidence="3">CBS 101.48</strain>
    </source>
</reference>
<dbReference type="AlphaFoldDB" id="A0A163IPX4"/>